<dbReference type="Proteomes" id="UP000019132">
    <property type="component" value="Unassembled WGS sequence"/>
</dbReference>
<dbReference type="AlphaFoldDB" id="K3W7R5"/>
<dbReference type="VEuPathDB" id="FungiDB:PYU1_G001006"/>
<reference evidence="2" key="2">
    <citation type="submission" date="2010-04" db="EMBL/GenBank/DDBJ databases">
        <authorList>
            <person name="Buell R."/>
            <person name="Hamilton J."/>
            <person name="Hostetler J."/>
        </authorList>
    </citation>
    <scope>NUCLEOTIDE SEQUENCE [LARGE SCALE GENOMIC DNA]</scope>
    <source>
        <strain evidence="2">DAOM:BR144</strain>
    </source>
</reference>
<accession>K3W7R5</accession>
<evidence type="ECO:0000313" key="2">
    <source>
        <dbReference type="Proteomes" id="UP000019132"/>
    </source>
</evidence>
<keyword evidence="2" id="KW-1185">Reference proteome</keyword>
<dbReference type="EMBL" id="GL376620">
    <property type="status" value="NOT_ANNOTATED_CDS"/>
    <property type="molecule type" value="Genomic_DNA"/>
</dbReference>
<dbReference type="HOGENOM" id="CLU_2856872_0_0_1"/>
<dbReference type="EnsemblProtists" id="PYU1_T001006">
    <property type="protein sequence ID" value="PYU1_T001006"/>
    <property type="gene ID" value="PYU1_G001006"/>
</dbReference>
<name>K3W7R5_GLOUD</name>
<evidence type="ECO:0000313" key="1">
    <source>
        <dbReference type="EnsemblProtists" id="PYU1_T001006"/>
    </source>
</evidence>
<sequence length="65" mass="7199">MEGSRVAALRGFNSSIQLIKKQCHDAKGTLLFADTALRSRLPPDIAMESTSRINSSIFFTWIGSR</sequence>
<reference evidence="1" key="3">
    <citation type="submission" date="2015-02" db="UniProtKB">
        <authorList>
            <consortium name="EnsemblProtists"/>
        </authorList>
    </citation>
    <scope>IDENTIFICATION</scope>
    <source>
        <strain evidence="1">DAOM BR144</strain>
    </source>
</reference>
<protein>
    <submittedName>
        <fullName evidence="1">Uncharacterized protein</fullName>
    </submittedName>
</protein>
<reference evidence="2" key="1">
    <citation type="journal article" date="2010" name="Genome Biol.">
        <title>Genome sequence of the necrotrophic plant pathogen Pythium ultimum reveals original pathogenicity mechanisms and effector repertoire.</title>
        <authorList>
            <person name="Levesque C.A."/>
            <person name="Brouwer H."/>
            <person name="Cano L."/>
            <person name="Hamilton J.P."/>
            <person name="Holt C."/>
            <person name="Huitema E."/>
            <person name="Raffaele S."/>
            <person name="Robideau G.P."/>
            <person name="Thines M."/>
            <person name="Win J."/>
            <person name="Zerillo M.M."/>
            <person name="Beakes G.W."/>
            <person name="Boore J.L."/>
            <person name="Busam D."/>
            <person name="Dumas B."/>
            <person name="Ferriera S."/>
            <person name="Fuerstenberg S.I."/>
            <person name="Gachon C.M."/>
            <person name="Gaulin E."/>
            <person name="Govers F."/>
            <person name="Grenville-Briggs L."/>
            <person name="Horner N."/>
            <person name="Hostetler J."/>
            <person name="Jiang R.H."/>
            <person name="Johnson J."/>
            <person name="Krajaejun T."/>
            <person name="Lin H."/>
            <person name="Meijer H.J."/>
            <person name="Moore B."/>
            <person name="Morris P."/>
            <person name="Phuntmart V."/>
            <person name="Puiu D."/>
            <person name="Shetty J."/>
            <person name="Stajich J.E."/>
            <person name="Tripathy S."/>
            <person name="Wawra S."/>
            <person name="van West P."/>
            <person name="Whitty B.R."/>
            <person name="Coutinho P.M."/>
            <person name="Henrissat B."/>
            <person name="Martin F."/>
            <person name="Thomas P.D."/>
            <person name="Tyler B.M."/>
            <person name="De Vries R.P."/>
            <person name="Kamoun S."/>
            <person name="Yandell M."/>
            <person name="Tisserat N."/>
            <person name="Buell C.R."/>
        </authorList>
    </citation>
    <scope>NUCLEOTIDE SEQUENCE</scope>
    <source>
        <strain evidence="2">DAOM:BR144</strain>
    </source>
</reference>
<organism evidence="1 2">
    <name type="scientific">Globisporangium ultimum (strain ATCC 200006 / CBS 805.95 / DAOM BR144)</name>
    <name type="common">Pythium ultimum</name>
    <dbReference type="NCBI Taxonomy" id="431595"/>
    <lineage>
        <taxon>Eukaryota</taxon>
        <taxon>Sar</taxon>
        <taxon>Stramenopiles</taxon>
        <taxon>Oomycota</taxon>
        <taxon>Peronosporomycetes</taxon>
        <taxon>Pythiales</taxon>
        <taxon>Pythiaceae</taxon>
        <taxon>Globisporangium</taxon>
    </lineage>
</organism>
<dbReference type="InParanoid" id="K3W7R5"/>
<proteinExistence type="predicted"/>